<proteinExistence type="predicted"/>
<dbReference type="Proteomes" id="UP000193104">
    <property type="component" value="Unassembled WGS sequence"/>
</dbReference>
<evidence type="ECO:0000313" key="1">
    <source>
        <dbReference type="EMBL" id="ORM70950.1"/>
    </source>
</evidence>
<dbReference type="STRING" id="1076551.HA48_17110"/>
<reference evidence="1 2" key="1">
    <citation type="journal article" date="2017" name="Antonie Van Leeuwenhoek">
        <title>Phylogenomic resolution of the bacterial genus Pantoea and its relationship with Erwinia and Tatumella.</title>
        <authorList>
            <person name="Palmer M."/>
            <person name="Steenkamp E.T."/>
            <person name="Coetzee M.P."/>
            <person name="Chan W.Y."/>
            <person name="van Zyl E."/>
            <person name="De Maayer P."/>
            <person name="Coutinho T.A."/>
            <person name="Blom J."/>
            <person name="Smits T.H."/>
            <person name="Duffy B."/>
            <person name="Venter S.N."/>
        </authorList>
    </citation>
    <scope>NUCLEOTIDE SEQUENCE [LARGE SCALE GENOMIC DNA]</scope>
    <source>
        <strain evidence="1 2">LMG 26277</strain>
    </source>
</reference>
<organism evidence="1 2">
    <name type="scientific">Pantoea wallisii</name>
    <dbReference type="NCBI Taxonomy" id="1076551"/>
    <lineage>
        <taxon>Bacteria</taxon>
        <taxon>Pseudomonadati</taxon>
        <taxon>Pseudomonadota</taxon>
        <taxon>Gammaproteobacteria</taxon>
        <taxon>Enterobacterales</taxon>
        <taxon>Erwiniaceae</taxon>
        <taxon>Pantoea</taxon>
    </lineage>
</organism>
<dbReference type="AlphaFoldDB" id="A0A1X1D2Z0"/>
<gene>
    <name evidence="1" type="ORF">HA48_17110</name>
</gene>
<dbReference type="OrthoDB" id="7065270at2"/>
<sequence>MYSNLMGGGRVDNDLQERVMLERVELIARLTSEGFCRERDREIALSLIAEIASNSVMANKQFSVVFSAVPLEK</sequence>
<keyword evidence="2" id="KW-1185">Reference proteome</keyword>
<dbReference type="EMBL" id="MLFS01000056">
    <property type="protein sequence ID" value="ORM70950.1"/>
    <property type="molecule type" value="Genomic_DNA"/>
</dbReference>
<protein>
    <recommendedName>
        <fullName evidence="3">Tum protein</fullName>
    </recommendedName>
</protein>
<name>A0A1X1D2Z0_9GAMM</name>
<accession>A0A1X1D2Z0</accession>
<evidence type="ECO:0008006" key="3">
    <source>
        <dbReference type="Google" id="ProtNLM"/>
    </source>
</evidence>
<evidence type="ECO:0000313" key="2">
    <source>
        <dbReference type="Proteomes" id="UP000193104"/>
    </source>
</evidence>
<comment type="caution">
    <text evidence="1">The sequence shown here is derived from an EMBL/GenBank/DDBJ whole genome shotgun (WGS) entry which is preliminary data.</text>
</comment>